<reference evidence="2" key="1">
    <citation type="submission" date="2021-08" db="EMBL/GenBank/DDBJ databases">
        <authorList>
            <person name="Misof B."/>
            <person name="Oliver O."/>
            <person name="Podsiadlowski L."/>
            <person name="Donath A."/>
            <person name="Peters R."/>
            <person name="Mayer C."/>
            <person name="Rust J."/>
            <person name="Gunkel S."/>
            <person name="Lesny P."/>
            <person name="Martin S."/>
            <person name="Oeyen J.P."/>
            <person name="Petersen M."/>
            <person name="Panagiotis P."/>
            <person name="Wilbrandt J."/>
            <person name="Tanja T."/>
        </authorList>
    </citation>
    <scope>NUCLEOTIDE SEQUENCE</scope>
    <source>
        <strain evidence="2">GBR_01_08_01A</strain>
        <tissue evidence="2">Thorax + abdomen</tissue>
    </source>
</reference>
<protein>
    <submittedName>
        <fullName evidence="2">Uncharacterized protein</fullName>
    </submittedName>
</protein>
<dbReference type="AlphaFoldDB" id="A0AAD9VRG2"/>
<evidence type="ECO:0000313" key="3">
    <source>
        <dbReference type="Proteomes" id="UP001258017"/>
    </source>
</evidence>
<organism evidence="2 3">
    <name type="scientific">Odynerus spinipes</name>
    <dbReference type="NCBI Taxonomy" id="1348599"/>
    <lineage>
        <taxon>Eukaryota</taxon>
        <taxon>Metazoa</taxon>
        <taxon>Ecdysozoa</taxon>
        <taxon>Arthropoda</taxon>
        <taxon>Hexapoda</taxon>
        <taxon>Insecta</taxon>
        <taxon>Pterygota</taxon>
        <taxon>Neoptera</taxon>
        <taxon>Endopterygota</taxon>
        <taxon>Hymenoptera</taxon>
        <taxon>Apocrita</taxon>
        <taxon>Aculeata</taxon>
        <taxon>Vespoidea</taxon>
        <taxon>Vespidae</taxon>
        <taxon>Eumeninae</taxon>
        <taxon>Odynerus</taxon>
    </lineage>
</organism>
<comment type="caution">
    <text evidence="2">The sequence shown here is derived from an EMBL/GenBank/DDBJ whole genome shotgun (WGS) entry which is preliminary data.</text>
</comment>
<dbReference type="EMBL" id="JAIFRP010000026">
    <property type="protein sequence ID" value="KAK2584298.1"/>
    <property type="molecule type" value="Genomic_DNA"/>
</dbReference>
<feature type="compositionally biased region" description="Polar residues" evidence="1">
    <location>
        <begin position="108"/>
        <end position="119"/>
    </location>
</feature>
<sequence length="671" mass="77271">MDSDEEVTWIITKNTVKDRMIESSLIHRFSNSKKFQKRTLLLNNLLQKYHNLTRYQDYVKLKKVSSQKIHTDRETEDDNSYGEEYYSISHKKNLSSLNDSAFPDENINISHKSTCNNNVKKSKDKISKKKDTSPTASKPNKISSTELDLHKKDRKRLKILQIDHESDDIVPVKKKRSKHLSKSFEKIDKTEFVHSKKNSSNSLNTNDSNVLSNTGINHTKAVLDNKCNNSLIDDTKDKQIDNFTHKSDIVEDKINEPNTCMNHLQLSNKSLTNEEIHLHLPDDEKNKVVDHSKMSEVVNQDIEENVFVPRQEKVTCNSSIIHDNINLSDVTNKKHKNDVSSLNSVVISSPRSPPKIKSTEIVDKKYKIINKERSYDKLSTEFYNGATILISSTPISFPRYKEVEEYEENEEHEDNLNSSMLSTSNRRLQQLRNLNLTLESSASSSEDEMPQPKNNLNETTMLNNSSCITSKQNTSRIKLKLNRSYDTDNEKDKTSFDTQNINNSTSHNNNIDQHKNYNKDLTTHKKISSKNVESKIQMLSERPCNLENFIKEENIVEDTTVSAFELQDLSKDEDIFLIDLPITVQLADLQGQKITLKKKNIKLGKNKYEILYKDTLAQSCVFSTCKDNKSYKIVNIKPTGSVIVKRKLFPLPVPTYSKQDTKSYNNVHKNK</sequence>
<evidence type="ECO:0000256" key="1">
    <source>
        <dbReference type="SAM" id="MobiDB-lite"/>
    </source>
</evidence>
<feature type="compositionally biased region" description="Polar residues" evidence="1">
    <location>
        <begin position="133"/>
        <end position="146"/>
    </location>
</feature>
<feature type="compositionally biased region" description="Low complexity" evidence="1">
    <location>
        <begin position="500"/>
        <end position="511"/>
    </location>
</feature>
<reference evidence="2" key="2">
    <citation type="journal article" date="2023" name="Commun. Biol.">
        <title>Intrasexual cuticular hydrocarbon dimorphism in a wasp sheds light on hydrocarbon biosynthesis genes in Hymenoptera.</title>
        <authorList>
            <person name="Moris V.C."/>
            <person name="Podsiadlowski L."/>
            <person name="Martin S."/>
            <person name="Oeyen J.P."/>
            <person name="Donath A."/>
            <person name="Petersen M."/>
            <person name="Wilbrandt J."/>
            <person name="Misof B."/>
            <person name="Liedtke D."/>
            <person name="Thamm M."/>
            <person name="Scheiner R."/>
            <person name="Schmitt T."/>
            <person name="Niehuis O."/>
        </authorList>
    </citation>
    <scope>NUCLEOTIDE SEQUENCE</scope>
    <source>
        <strain evidence="2">GBR_01_08_01A</strain>
    </source>
</reference>
<evidence type="ECO:0000313" key="2">
    <source>
        <dbReference type="EMBL" id="KAK2584298.1"/>
    </source>
</evidence>
<feature type="region of interest" description="Disordered" evidence="1">
    <location>
        <begin position="439"/>
        <end position="460"/>
    </location>
</feature>
<proteinExistence type="predicted"/>
<keyword evidence="3" id="KW-1185">Reference proteome</keyword>
<accession>A0AAD9VRG2</accession>
<gene>
    <name evidence="2" type="ORF">KPH14_006694</name>
</gene>
<feature type="region of interest" description="Disordered" evidence="1">
    <location>
        <begin position="108"/>
        <end position="149"/>
    </location>
</feature>
<name>A0AAD9VRG2_9HYME</name>
<dbReference type="Proteomes" id="UP001258017">
    <property type="component" value="Unassembled WGS sequence"/>
</dbReference>
<feature type="compositionally biased region" description="Basic and acidic residues" evidence="1">
    <location>
        <begin position="483"/>
        <end position="495"/>
    </location>
</feature>
<feature type="region of interest" description="Disordered" evidence="1">
    <location>
        <begin position="483"/>
        <end position="517"/>
    </location>
</feature>